<name>A0ACC1NQZ7_9HYPO</name>
<proteinExistence type="predicted"/>
<dbReference type="Proteomes" id="UP001143910">
    <property type="component" value="Unassembled WGS sequence"/>
</dbReference>
<protein>
    <submittedName>
        <fullName evidence="1">Uncharacterized protein</fullName>
    </submittedName>
</protein>
<keyword evidence="2" id="KW-1185">Reference proteome</keyword>
<dbReference type="EMBL" id="JANJQO010000127">
    <property type="protein sequence ID" value="KAJ2981494.1"/>
    <property type="molecule type" value="Genomic_DNA"/>
</dbReference>
<evidence type="ECO:0000313" key="1">
    <source>
        <dbReference type="EMBL" id="KAJ2981494.1"/>
    </source>
</evidence>
<accession>A0ACC1NQZ7</accession>
<gene>
    <name evidence="1" type="ORF">NQ176_g1984</name>
</gene>
<reference evidence="1" key="1">
    <citation type="submission" date="2022-08" db="EMBL/GenBank/DDBJ databases">
        <title>Genome Sequence of Lecanicillium fungicola.</title>
        <authorList>
            <person name="Buettner E."/>
        </authorList>
    </citation>
    <scope>NUCLEOTIDE SEQUENCE</scope>
    <source>
        <strain evidence="1">Babe33</strain>
    </source>
</reference>
<comment type="caution">
    <text evidence="1">The sequence shown here is derived from an EMBL/GenBank/DDBJ whole genome shotgun (WGS) entry which is preliminary data.</text>
</comment>
<organism evidence="1 2">
    <name type="scientific">Zarea fungicola</name>
    <dbReference type="NCBI Taxonomy" id="93591"/>
    <lineage>
        <taxon>Eukaryota</taxon>
        <taxon>Fungi</taxon>
        <taxon>Dikarya</taxon>
        <taxon>Ascomycota</taxon>
        <taxon>Pezizomycotina</taxon>
        <taxon>Sordariomycetes</taxon>
        <taxon>Hypocreomycetidae</taxon>
        <taxon>Hypocreales</taxon>
        <taxon>Cordycipitaceae</taxon>
        <taxon>Zarea</taxon>
    </lineage>
</organism>
<evidence type="ECO:0000313" key="2">
    <source>
        <dbReference type="Proteomes" id="UP001143910"/>
    </source>
</evidence>
<sequence length="633" mass="71371">MPPRSDLRIPGSPTKLSPTHSYQHQNASAPVCKLPIELLARIFSFLRDSEQNVILPSGRHPNMAWAASCSIACVRFREVLMSTPELWSVIVRAEGCDRRTIDLMVKQSSPYPLTVDIPFTSLTSCSDDPQVIVDAILPVINRIRVLRFWSLYHSTFLQQNFFAKHPNESAEPNMVLKILDISFPPDDFLCEELPQYISTKCPMLTDLRLLRAAVPDSTLLPFSQLRRLWLNAPLWQMASASLPDYTPKLAACVLLTHLHISGRYVEDVAGADPSIIEMPCLRNLHIAKASTRACLALLRRIRRDNRLPPASVLCEDVMMRLLGPVAEQYPGPSQDWAQGDKHLQALAEQLFLECIRIHASDGHTVDWEMARFFTADWQWAGPDKRKSEGFVLSKDEVRLGLSFRHWEQPVSVFAELLKPLHASGVSEVLIQGRGGERFLPLDAFGFWPVTSIILEGLDGFEALTDAPLFPSREWCPNLREMEVRKFISHQSFRGGGGDALIGFLWLRIGLHRPLEKLTLDISCQDIFEGYFEYLLPGVAKELTWANDSNNSLADQERSKAKSRKALQGMTWSTEEDALEPDCDDGEENGSFQDPQLGDYGTEPLHPDYPLDSADDLDWDPTWDPALITAEMLD</sequence>